<protein>
    <submittedName>
        <fullName evidence="1">Uncharacterized protein</fullName>
    </submittedName>
</protein>
<dbReference type="EMBL" id="GBXM01048829">
    <property type="protein sequence ID" value="JAH59748.1"/>
    <property type="molecule type" value="Transcribed_RNA"/>
</dbReference>
<reference evidence="1" key="2">
    <citation type="journal article" date="2015" name="Fish Shellfish Immunol.">
        <title>Early steps in the European eel (Anguilla anguilla)-Vibrio vulnificus interaction in the gills: Role of the RtxA13 toxin.</title>
        <authorList>
            <person name="Callol A."/>
            <person name="Pajuelo D."/>
            <person name="Ebbesson L."/>
            <person name="Teles M."/>
            <person name="MacKenzie S."/>
            <person name="Amaro C."/>
        </authorList>
    </citation>
    <scope>NUCLEOTIDE SEQUENCE</scope>
</reference>
<organism evidence="1">
    <name type="scientific">Anguilla anguilla</name>
    <name type="common">European freshwater eel</name>
    <name type="synonym">Muraena anguilla</name>
    <dbReference type="NCBI Taxonomy" id="7936"/>
    <lineage>
        <taxon>Eukaryota</taxon>
        <taxon>Metazoa</taxon>
        <taxon>Chordata</taxon>
        <taxon>Craniata</taxon>
        <taxon>Vertebrata</taxon>
        <taxon>Euteleostomi</taxon>
        <taxon>Actinopterygii</taxon>
        <taxon>Neopterygii</taxon>
        <taxon>Teleostei</taxon>
        <taxon>Anguilliformes</taxon>
        <taxon>Anguillidae</taxon>
        <taxon>Anguilla</taxon>
    </lineage>
</organism>
<evidence type="ECO:0000313" key="1">
    <source>
        <dbReference type="EMBL" id="JAH59748.1"/>
    </source>
</evidence>
<accession>A0A0E9U489</accession>
<sequence>MYMILGKRHLASRNCIIFQMENLVGLQQLLTLADGSPRFTSSAKACGTVV</sequence>
<proteinExistence type="predicted"/>
<dbReference type="AlphaFoldDB" id="A0A0E9U489"/>
<name>A0A0E9U489_ANGAN</name>
<reference evidence="1" key="1">
    <citation type="submission" date="2014-11" db="EMBL/GenBank/DDBJ databases">
        <authorList>
            <person name="Amaro Gonzalez C."/>
        </authorList>
    </citation>
    <scope>NUCLEOTIDE SEQUENCE</scope>
</reference>